<protein>
    <submittedName>
        <fullName evidence="1">Uncharacterized protein</fullName>
    </submittedName>
</protein>
<evidence type="ECO:0000313" key="1">
    <source>
        <dbReference type="EMBL" id="QOS16436.1"/>
    </source>
</evidence>
<name>A0A7M1VSJ9_VIBPH</name>
<dbReference type="InterPro" id="IPR029465">
    <property type="entry name" value="ATPgrasp_TupA"/>
</dbReference>
<dbReference type="RefSeq" id="WP_025503163.1">
    <property type="nucleotide sequence ID" value="NZ_CP046776.1"/>
</dbReference>
<gene>
    <name evidence="1" type="ORF">VP301_00019</name>
</gene>
<dbReference type="AlphaFoldDB" id="A0A7M1VSJ9"/>
<proteinExistence type="predicted"/>
<dbReference type="Pfam" id="PF14305">
    <property type="entry name" value="ATPgrasp_TupA"/>
    <property type="match status" value="1"/>
</dbReference>
<accession>A0A7M1VSJ9</accession>
<sequence>MLKIKEILPESIATKLRCLKYEITRNYNFKKYHNYKLCISSPKTFNEKLYYRKYFGNQEFMADKADKYLVRDYVEKKVGKEILIPLLGCYDVIDESIWSNLPEKFVLKTNHGSGSDHIEIVKSKSESNKHLIIEKMNKAVRQSFGKLNHQPFYDLIERKILVEEYLETEKYTPDDYKFHVFKNEVFIQVDVGRYTEHKRSLYDVNWRKLDFKLNSKYDFASKDKPENLDEMIAIARALAEGYDYVRIDLYNVHGKIYFGEITQTHGNGTENFEPPSKDLEWGKLWILDKNNKNLYK</sequence>
<organism evidence="1">
    <name type="scientific">Vibrio parahaemolyticus</name>
    <dbReference type="NCBI Taxonomy" id="670"/>
    <lineage>
        <taxon>Bacteria</taxon>
        <taxon>Pseudomonadati</taxon>
        <taxon>Pseudomonadota</taxon>
        <taxon>Gammaproteobacteria</taxon>
        <taxon>Vibrionales</taxon>
        <taxon>Vibrionaceae</taxon>
        <taxon>Vibrio</taxon>
    </lineage>
</organism>
<reference evidence="1" key="1">
    <citation type="submission" date="2020-08" db="EMBL/GenBank/DDBJ databases">
        <title>Genetic structure, function and evolution of capsule biosynthesis loci in Vibrio parahaemolyticus.</title>
        <authorList>
            <person name="Li L."/>
            <person name="Bian S."/>
        </authorList>
    </citation>
    <scope>NUCLEOTIDE SEQUENCE</scope>
    <source>
        <strain evidence="1">VP301</strain>
    </source>
</reference>
<dbReference type="SUPFAM" id="SSF56059">
    <property type="entry name" value="Glutathione synthetase ATP-binding domain-like"/>
    <property type="match status" value="1"/>
</dbReference>
<dbReference type="EMBL" id="MT898051">
    <property type="protein sequence ID" value="QOS16436.1"/>
    <property type="molecule type" value="Genomic_DNA"/>
</dbReference>